<proteinExistence type="predicted"/>
<dbReference type="SUPFAM" id="SSF46689">
    <property type="entry name" value="Homeodomain-like"/>
    <property type="match status" value="1"/>
</dbReference>
<dbReference type="Proteomes" id="UP001241758">
    <property type="component" value="Unassembled WGS sequence"/>
</dbReference>
<name>A0ABT6WY42_9ACTN</name>
<gene>
    <name evidence="1" type="ORF">QLQ12_39370</name>
</gene>
<keyword evidence="2" id="KW-1185">Reference proteome</keyword>
<evidence type="ECO:0000313" key="2">
    <source>
        <dbReference type="Proteomes" id="UP001241758"/>
    </source>
</evidence>
<reference evidence="1 2" key="1">
    <citation type="submission" date="2023-05" db="EMBL/GenBank/DDBJ databases">
        <title>Actinoplanes sp. NEAU-A12 genome sequencing.</title>
        <authorList>
            <person name="Wang Z.-S."/>
        </authorList>
    </citation>
    <scope>NUCLEOTIDE SEQUENCE [LARGE SCALE GENOMIC DNA]</scope>
    <source>
        <strain evidence="1 2">NEAU-A12</strain>
    </source>
</reference>
<dbReference type="InterPro" id="IPR009057">
    <property type="entry name" value="Homeodomain-like_sf"/>
</dbReference>
<evidence type="ECO:0000313" key="1">
    <source>
        <dbReference type="EMBL" id="MDI6104670.1"/>
    </source>
</evidence>
<protein>
    <recommendedName>
        <fullName evidence="3">Transposase</fullName>
    </recommendedName>
</protein>
<sequence length="127" mass="14174">MRRQAAQWLEEGVPAEVARRLRVSATAMYGRRQRWRQGGVQALASKSAPGSRCRLDEDRLRELATVLNEGPAAHGFTEDQRWTLARVADLIARGFRIRYTLRCHDHHVPGGLVGAGVHAPGRRTRAA</sequence>
<dbReference type="EMBL" id="JASCTH010000036">
    <property type="protein sequence ID" value="MDI6104670.1"/>
    <property type="molecule type" value="Genomic_DNA"/>
</dbReference>
<comment type="caution">
    <text evidence="1">The sequence shown here is derived from an EMBL/GenBank/DDBJ whole genome shotgun (WGS) entry which is preliminary data.</text>
</comment>
<dbReference type="Pfam" id="PF13565">
    <property type="entry name" value="HTH_32"/>
    <property type="match status" value="1"/>
</dbReference>
<accession>A0ABT6WY42</accession>
<organism evidence="1 2">
    <name type="scientific">Actinoplanes sandaracinus</name>
    <dbReference type="NCBI Taxonomy" id="3045177"/>
    <lineage>
        <taxon>Bacteria</taxon>
        <taxon>Bacillati</taxon>
        <taxon>Actinomycetota</taxon>
        <taxon>Actinomycetes</taxon>
        <taxon>Micromonosporales</taxon>
        <taxon>Micromonosporaceae</taxon>
        <taxon>Actinoplanes</taxon>
    </lineage>
</organism>
<dbReference type="RefSeq" id="WP_282766173.1">
    <property type="nucleotide sequence ID" value="NZ_JASCTH010000036.1"/>
</dbReference>
<evidence type="ECO:0008006" key="3">
    <source>
        <dbReference type="Google" id="ProtNLM"/>
    </source>
</evidence>